<organism evidence="1 2">
    <name type="scientific">Ladona fulva</name>
    <name type="common">Scarce chaser dragonfly</name>
    <name type="synonym">Libellula fulva</name>
    <dbReference type="NCBI Taxonomy" id="123851"/>
    <lineage>
        <taxon>Eukaryota</taxon>
        <taxon>Metazoa</taxon>
        <taxon>Ecdysozoa</taxon>
        <taxon>Arthropoda</taxon>
        <taxon>Hexapoda</taxon>
        <taxon>Insecta</taxon>
        <taxon>Pterygota</taxon>
        <taxon>Palaeoptera</taxon>
        <taxon>Odonata</taxon>
        <taxon>Epiprocta</taxon>
        <taxon>Anisoptera</taxon>
        <taxon>Libelluloidea</taxon>
        <taxon>Libellulidae</taxon>
        <taxon>Ladona</taxon>
    </lineage>
</organism>
<gene>
    <name evidence="1" type="ORF">J437_LFUL013788</name>
</gene>
<dbReference type="Proteomes" id="UP000792457">
    <property type="component" value="Unassembled WGS sequence"/>
</dbReference>
<dbReference type="InterPro" id="IPR036691">
    <property type="entry name" value="Endo/exonu/phosph_ase_sf"/>
</dbReference>
<sequence>MNRHFTKVDIESTVTGVSYLDVLQEWLFPRLQVDEPENFIWQQDALVYYASTNMVKKSPKPQRRIATWNVRSLPQCGKLKNLKIEMTRLKIDVLGVAEMRWPDNEDFWSYQHRIHRRKTWDVILVKELGNRVEGLEIITDY</sequence>
<dbReference type="SUPFAM" id="SSF56219">
    <property type="entry name" value="DNase I-like"/>
    <property type="match status" value="1"/>
</dbReference>
<evidence type="ECO:0000313" key="1">
    <source>
        <dbReference type="EMBL" id="KAG8233350.1"/>
    </source>
</evidence>
<comment type="caution">
    <text evidence="1">The sequence shown here is derived from an EMBL/GenBank/DDBJ whole genome shotgun (WGS) entry which is preliminary data.</text>
</comment>
<protein>
    <submittedName>
        <fullName evidence="1">Uncharacterized protein</fullName>
    </submittedName>
</protein>
<accession>A0A8K0KED3</accession>
<dbReference type="EMBL" id="KZ308711">
    <property type="protein sequence ID" value="KAG8233350.1"/>
    <property type="molecule type" value="Genomic_DNA"/>
</dbReference>
<dbReference type="AlphaFoldDB" id="A0A8K0KED3"/>
<dbReference type="OrthoDB" id="425681at2759"/>
<reference evidence="1" key="1">
    <citation type="submission" date="2013-04" db="EMBL/GenBank/DDBJ databases">
        <authorList>
            <person name="Qu J."/>
            <person name="Murali S.C."/>
            <person name="Bandaranaike D."/>
            <person name="Bellair M."/>
            <person name="Blankenburg K."/>
            <person name="Chao H."/>
            <person name="Dinh H."/>
            <person name="Doddapaneni H."/>
            <person name="Downs B."/>
            <person name="Dugan-Rocha S."/>
            <person name="Elkadiri S."/>
            <person name="Gnanaolivu R.D."/>
            <person name="Hernandez B."/>
            <person name="Javaid M."/>
            <person name="Jayaseelan J.C."/>
            <person name="Lee S."/>
            <person name="Li M."/>
            <person name="Ming W."/>
            <person name="Munidasa M."/>
            <person name="Muniz J."/>
            <person name="Nguyen L."/>
            <person name="Ongeri F."/>
            <person name="Osuji N."/>
            <person name="Pu L.-L."/>
            <person name="Puazo M."/>
            <person name="Qu C."/>
            <person name="Quiroz J."/>
            <person name="Raj R."/>
            <person name="Weissenberger G."/>
            <person name="Xin Y."/>
            <person name="Zou X."/>
            <person name="Han Y."/>
            <person name="Richards S."/>
            <person name="Worley K."/>
            <person name="Muzny D."/>
            <person name="Gibbs R."/>
        </authorList>
    </citation>
    <scope>NUCLEOTIDE SEQUENCE</scope>
    <source>
        <strain evidence="1">Sampled in the wild</strain>
    </source>
</reference>
<proteinExistence type="predicted"/>
<name>A0A8K0KED3_LADFU</name>
<keyword evidence="2" id="KW-1185">Reference proteome</keyword>
<reference evidence="1" key="2">
    <citation type="submission" date="2017-10" db="EMBL/GenBank/DDBJ databases">
        <title>Ladona fulva Genome sequencing and assembly.</title>
        <authorList>
            <person name="Murali S."/>
            <person name="Richards S."/>
            <person name="Bandaranaike D."/>
            <person name="Bellair M."/>
            <person name="Blankenburg K."/>
            <person name="Chao H."/>
            <person name="Dinh H."/>
            <person name="Doddapaneni H."/>
            <person name="Dugan-Rocha S."/>
            <person name="Elkadiri S."/>
            <person name="Gnanaolivu R."/>
            <person name="Hernandez B."/>
            <person name="Skinner E."/>
            <person name="Javaid M."/>
            <person name="Lee S."/>
            <person name="Li M."/>
            <person name="Ming W."/>
            <person name="Munidasa M."/>
            <person name="Muniz J."/>
            <person name="Nguyen L."/>
            <person name="Hughes D."/>
            <person name="Osuji N."/>
            <person name="Pu L.-L."/>
            <person name="Puazo M."/>
            <person name="Qu C."/>
            <person name="Quiroz J."/>
            <person name="Raj R."/>
            <person name="Weissenberger G."/>
            <person name="Xin Y."/>
            <person name="Zou X."/>
            <person name="Han Y."/>
            <person name="Worley K."/>
            <person name="Muzny D."/>
            <person name="Gibbs R."/>
        </authorList>
    </citation>
    <scope>NUCLEOTIDE SEQUENCE</scope>
    <source>
        <strain evidence="1">Sampled in the wild</strain>
    </source>
</reference>
<evidence type="ECO:0000313" key="2">
    <source>
        <dbReference type="Proteomes" id="UP000792457"/>
    </source>
</evidence>